<name>A0ABP6T226_9ACTN</name>
<protein>
    <submittedName>
        <fullName evidence="4">Cobalt-precorrin-6A reductase</fullName>
    </submittedName>
</protein>
<keyword evidence="5" id="KW-1185">Reference proteome</keyword>
<dbReference type="PANTHER" id="PTHR36925:SF1">
    <property type="entry name" value="COBALT-PRECORRIN-6A REDUCTASE"/>
    <property type="match status" value="1"/>
</dbReference>
<dbReference type="Proteomes" id="UP001501676">
    <property type="component" value="Unassembled WGS sequence"/>
</dbReference>
<keyword evidence="2" id="KW-0169">Cobalamin biosynthesis</keyword>
<comment type="pathway">
    <text evidence="1">Cofactor biosynthesis; adenosylcobalamin biosynthesis.</text>
</comment>
<evidence type="ECO:0000256" key="3">
    <source>
        <dbReference type="ARBA" id="ARBA00023002"/>
    </source>
</evidence>
<dbReference type="EMBL" id="BAAAYN010000031">
    <property type="protein sequence ID" value="GAA3391209.1"/>
    <property type="molecule type" value="Genomic_DNA"/>
</dbReference>
<organism evidence="4 5">
    <name type="scientific">Cryptosporangium minutisporangium</name>
    <dbReference type="NCBI Taxonomy" id="113569"/>
    <lineage>
        <taxon>Bacteria</taxon>
        <taxon>Bacillati</taxon>
        <taxon>Actinomycetota</taxon>
        <taxon>Actinomycetes</taxon>
        <taxon>Cryptosporangiales</taxon>
        <taxon>Cryptosporangiaceae</taxon>
        <taxon>Cryptosporangium</taxon>
    </lineage>
</organism>
<sequence length="245" mass="25594">MTGVLILGGTGDARRLASLLAGSYRVVSSLAGRVREPLLPPGLVRVGGFGGVGGLVTYLRESEISAVVDATHPFAAQMTRHAVEACELSGVPLVVLQRPGWESVPGDRWVRVPTLADAAAALPSLGQRVFLTTGAQGLGAFAGCRSSWFLIRTVDPPSGEVPPHSEVLLARGPFTFEDELALLREHRIDVVVTKDSGGSATYPKLAAARAQGLPVVLVTRPPLPPVATVPTPEAAHRWLASALPA</sequence>
<proteinExistence type="predicted"/>
<dbReference type="PROSITE" id="PS51014">
    <property type="entry name" value="COBK_CBIJ"/>
    <property type="match status" value="1"/>
</dbReference>
<evidence type="ECO:0000256" key="2">
    <source>
        <dbReference type="ARBA" id="ARBA00022573"/>
    </source>
</evidence>
<evidence type="ECO:0000313" key="4">
    <source>
        <dbReference type="EMBL" id="GAA3391209.1"/>
    </source>
</evidence>
<keyword evidence="3" id="KW-0560">Oxidoreductase</keyword>
<dbReference type="NCBIfam" id="NF005968">
    <property type="entry name" value="PRK08057.1-2"/>
    <property type="match status" value="1"/>
</dbReference>
<accession>A0ABP6T226</accession>
<reference evidence="5" key="1">
    <citation type="journal article" date="2019" name="Int. J. Syst. Evol. Microbiol.">
        <title>The Global Catalogue of Microorganisms (GCM) 10K type strain sequencing project: providing services to taxonomists for standard genome sequencing and annotation.</title>
        <authorList>
            <consortium name="The Broad Institute Genomics Platform"/>
            <consortium name="The Broad Institute Genome Sequencing Center for Infectious Disease"/>
            <person name="Wu L."/>
            <person name="Ma J."/>
        </authorList>
    </citation>
    <scope>NUCLEOTIDE SEQUENCE [LARGE SCALE GENOMIC DNA]</scope>
    <source>
        <strain evidence="5">JCM 9458</strain>
    </source>
</reference>
<evidence type="ECO:0000313" key="5">
    <source>
        <dbReference type="Proteomes" id="UP001501676"/>
    </source>
</evidence>
<dbReference type="RefSeq" id="WP_345730466.1">
    <property type="nucleotide sequence ID" value="NZ_BAAAYN010000031.1"/>
</dbReference>
<dbReference type="PANTHER" id="PTHR36925">
    <property type="entry name" value="COBALT-PRECORRIN-6A REDUCTASE"/>
    <property type="match status" value="1"/>
</dbReference>
<evidence type="ECO:0000256" key="1">
    <source>
        <dbReference type="ARBA" id="ARBA00004953"/>
    </source>
</evidence>
<dbReference type="NCBIfam" id="TIGR00715">
    <property type="entry name" value="precor6x_red"/>
    <property type="match status" value="1"/>
</dbReference>
<dbReference type="Pfam" id="PF02571">
    <property type="entry name" value="CbiJ"/>
    <property type="match status" value="1"/>
</dbReference>
<gene>
    <name evidence="4" type="ORF">GCM10020369_48230</name>
</gene>
<comment type="caution">
    <text evidence="4">The sequence shown here is derived from an EMBL/GenBank/DDBJ whole genome shotgun (WGS) entry which is preliminary data.</text>
</comment>
<dbReference type="InterPro" id="IPR003723">
    <property type="entry name" value="Precorrin-6x_reduct"/>
</dbReference>